<gene>
    <name evidence="6" type="ORF">CC85DRAFT_263235</name>
</gene>
<keyword evidence="2" id="KW-0560">Oxidoreductase</keyword>
<sequence length="326" mass="34759">MEDTTTTIAHAGAVAVITGAASGIGLAAAKYLAARNLNLVLVDVSPLEAAASAAKAEGAGDILTVKCDVSNIAEVVALRDKVLDHHGEVHILLNNAGISRPCPAISLDRDLEDLQSGWASVLGTNGQGIINVAQAFGPFMARQENASVIINTGSKQGITNPPGNAGYNVSKAMVRVFTEQLAYQLRNLPECICSAHLFVPGWVFTGLTGGGGLKTKPPGAWSAEQTVDFMFDKVLNDGDFYVICPDNETSPTVDKARMQWTMDDIIFGRPALSRWSPEYAARFDDFVMSKQGLSARSRSRGRPLNQVPESPYPPENDEFQPSSGII</sequence>
<dbReference type="OrthoDB" id="5307821at2759"/>
<dbReference type="PRINTS" id="PR00081">
    <property type="entry name" value="GDHRDH"/>
</dbReference>
<organism evidence="6 7">
    <name type="scientific">Cutaneotrichosporon oleaginosum</name>
    <dbReference type="NCBI Taxonomy" id="879819"/>
    <lineage>
        <taxon>Eukaryota</taxon>
        <taxon>Fungi</taxon>
        <taxon>Dikarya</taxon>
        <taxon>Basidiomycota</taxon>
        <taxon>Agaricomycotina</taxon>
        <taxon>Tremellomycetes</taxon>
        <taxon>Trichosporonales</taxon>
        <taxon>Trichosporonaceae</taxon>
        <taxon>Cutaneotrichosporon</taxon>
    </lineage>
</organism>
<evidence type="ECO:0000313" key="6">
    <source>
        <dbReference type="EMBL" id="KLT40772.1"/>
    </source>
</evidence>
<comment type="similarity">
    <text evidence="1 3">Belongs to the short-chain dehydrogenases/reductases (SDR) family.</text>
</comment>
<dbReference type="Gene3D" id="3.40.50.720">
    <property type="entry name" value="NAD(P)-binding Rossmann-like Domain"/>
    <property type="match status" value="1"/>
</dbReference>
<dbReference type="SUPFAM" id="SSF51735">
    <property type="entry name" value="NAD(P)-binding Rossmann-fold domains"/>
    <property type="match status" value="1"/>
</dbReference>
<dbReference type="InterPro" id="IPR057326">
    <property type="entry name" value="KR_dom"/>
</dbReference>
<dbReference type="PRINTS" id="PR00080">
    <property type="entry name" value="SDRFAMILY"/>
</dbReference>
<accession>A0A0J0XIC9</accession>
<dbReference type="SMART" id="SM00822">
    <property type="entry name" value="PKS_KR"/>
    <property type="match status" value="1"/>
</dbReference>
<feature type="domain" description="Ketoreductase" evidence="5">
    <location>
        <begin position="13"/>
        <end position="202"/>
    </location>
</feature>
<protein>
    <submittedName>
        <fullName evidence="6">NAD(P)-binding protein</fullName>
    </submittedName>
</protein>
<dbReference type="CDD" id="cd05233">
    <property type="entry name" value="SDR_c"/>
    <property type="match status" value="1"/>
</dbReference>
<keyword evidence="7" id="KW-1185">Reference proteome</keyword>
<dbReference type="GO" id="GO:0016616">
    <property type="term" value="F:oxidoreductase activity, acting on the CH-OH group of donors, NAD or NADP as acceptor"/>
    <property type="evidence" value="ECO:0007669"/>
    <property type="project" value="UniProtKB-ARBA"/>
</dbReference>
<dbReference type="Proteomes" id="UP000053611">
    <property type="component" value="Unassembled WGS sequence"/>
</dbReference>
<dbReference type="InterPro" id="IPR036291">
    <property type="entry name" value="NAD(P)-bd_dom_sf"/>
</dbReference>
<dbReference type="InterPro" id="IPR002347">
    <property type="entry name" value="SDR_fam"/>
</dbReference>
<dbReference type="PANTHER" id="PTHR43008:SF7">
    <property type="entry name" value="SHORT CHAIN DEHYDROGENASE_REDUCTASE (AFU_ORTHOLOGUE AFUA_2G00830)"/>
    <property type="match status" value="1"/>
</dbReference>
<dbReference type="EMBL" id="KQ087229">
    <property type="protein sequence ID" value="KLT40772.1"/>
    <property type="molecule type" value="Genomic_DNA"/>
</dbReference>
<dbReference type="Pfam" id="PF00106">
    <property type="entry name" value="adh_short"/>
    <property type="match status" value="1"/>
</dbReference>
<name>A0A0J0XIC9_9TREE</name>
<proteinExistence type="inferred from homology"/>
<dbReference type="GeneID" id="28981527"/>
<dbReference type="GO" id="GO:0050664">
    <property type="term" value="F:oxidoreductase activity, acting on NAD(P)H, oxygen as acceptor"/>
    <property type="evidence" value="ECO:0007669"/>
    <property type="project" value="TreeGrafter"/>
</dbReference>
<evidence type="ECO:0000256" key="4">
    <source>
        <dbReference type="SAM" id="MobiDB-lite"/>
    </source>
</evidence>
<evidence type="ECO:0000259" key="5">
    <source>
        <dbReference type="SMART" id="SM00822"/>
    </source>
</evidence>
<dbReference type="PANTHER" id="PTHR43008">
    <property type="entry name" value="BENZIL REDUCTASE"/>
    <property type="match status" value="1"/>
</dbReference>
<dbReference type="STRING" id="879819.A0A0J0XIC9"/>
<evidence type="ECO:0000256" key="2">
    <source>
        <dbReference type="ARBA" id="ARBA00023002"/>
    </source>
</evidence>
<evidence type="ECO:0000256" key="3">
    <source>
        <dbReference type="RuleBase" id="RU000363"/>
    </source>
</evidence>
<evidence type="ECO:0000313" key="7">
    <source>
        <dbReference type="Proteomes" id="UP000053611"/>
    </source>
</evidence>
<dbReference type="RefSeq" id="XP_018277263.1">
    <property type="nucleotide sequence ID" value="XM_018420924.1"/>
</dbReference>
<dbReference type="AlphaFoldDB" id="A0A0J0XIC9"/>
<evidence type="ECO:0000256" key="1">
    <source>
        <dbReference type="ARBA" id="ARBA00006484"/>
    </source>
</evidence>
<feature type="region of interest" description="Disordered" evidence="4">
    <location>
        <begin position="294"/>
        <end position="326"/>
    </location>
</feature>
<reference evidence="6 7" key="1">
    <citation type="submission" date="2015-03" db="EMBL/GenBank/DDBJ databases">
        <title>Genomics and transcriptomics of the oil-accumulating basidiomycete yeast T. oleaginosus allow insights into substrate utilization and the diverse evolutionary trajectories of mating systems in fungi.</title>
        <authorList>
            <consortium name="DOE Joint Genome Institute"/>
            <person name="Kourist R."/>
            <person name="Kracht O."/>
            <person name="Bracharz F."/>
            <person name="Lipzen A."/>
            <person name="Nolan M."/>
            <person name="Ohm R."/>
            <person name="Grigoriev I."/>
            <person name="Sun S."/>
            <person name="Heitman J."/>
            <person name="Bruck T."/>
            <person name="Nowrousian M."/>
        </authorList>
    </citation>
    <scope>NUCLEOTIDE SEQUENCE [LARGE SCALE GENOMIC DNA]</scope>
    <source>
        <strain evidence="6 7">IBC0246</strain>
    </source>
</reference>